<dbReference type="EMBL" id="BQKI01000071">
    <property type="protein sequence ID" value="GJN13547.1"/>
    <property type="molecule type" value="Genomic_DNA"/>
</dbReference>
<feature type="region of interest" description="Disordered" evidence="1">
    <location>
        <begin position="1"/>
        <end position="21"/>
    </location>
</feature>
<comment type="caution">
    <text evidence="2">The sequence shown here is derived from an EMBL/GenBank/DDBJ whole genome shotgun (WGS) entry which is preliminary data.</text>
</comment>
<dbReference type="InterPro" id="IPR007658">
    <property type="entry name" value="DUF594"/>
</dbReference>
<proteinExistence type="predicted"/>
<name>A0AAV5DST7_ELECO</name>
<reference evidence="2" key="2">
    <citation type="submission" date="2021-12" db="EMBL/GenBank/DDBJ databases">
        <title>Resequencing data analysis of finger millet.</title>
        <authorList>
            <person name="Hatakeyama M."/>
            <person name="Aluri S."/>
            <person name="Balachadran M.T."/>
            <person name="Sivarajan S.R."/>
            <person name="Poveda L."/>
            <person name="Shimizu-Inatsugi R."/>
            <person name="Schlapbach R."/>
            <person name="Sreeman S.M."/>
            <person name="Shimizu K.K."/>
        </authorList>
    </citation>
    <scope>NUCLEOTIDE SEQUENCE</scope>
</reference>
<evidence type="ECO:0000313" key="3">
    <source>
        <dbReference type="Proteomes" id="UP001054889"/>
    </source>
</evidence>
<evidence type="ECO:0000313" key="2">
    <source>
        <dbReference type="EMBL" id="GJN13547.1"/>
    </source>
</evidence>
<dbReference type="PANTHER" id="PTHR31325">
    <property type="entry name" value="OS01G0798800 PROTEIN-RELATED"/>
    <property type="match status" value="1"/>
</dbReference>
<keyword evidence="3" id="KW-1185">Reference proteome</keyword>
<dbReference type="Pfam" id="PF04578">
    <property type="entry name" value="DUF594"/>
    <property type="match status" value="1"/>
</dbReference>
<dbReference type="Proteomes" id="UP001054889">
    <property type="component" value="Unassembled WGS sequence"/>
</dbReference>
<gene>
    <name evidence="2" type="primary">gb00262</name>
    <name evidence="2" type="ORF">PR202_gb00262</name>
</gene>
<organism evidence="2 3">
    <name type="scientific">Eleusine coracana subsp. coracana</name>
    <dbReference type="NCBI Taxonomy" id="191504"/>
    <lineage>
        <taxon>Eukaryota</taxon>
        <taxon>Viridiplantae</taxon>
        <taxon>Streptophyta</taxon>
        <taxon>Embryophyta</taxon>
        <taxon>Tracheophyta</taxon>
        <taxon>Spermatophyta</taxon>
        <taxon>Magnoliopsida</taxon>
        <taxon>Liliopsida</taxon>
        <taxon>Poales</taxon>
        <taxon>Poaceae</taxon>
        <taxon>PACMAD clade</taxon>
        <taxon>Chloridoideae</taxon>
        <taxon>Cynodonteae</taxon>
        <taxon>Eleusininae</taxon>
        <taxon>Eleusine</taxon>
    </lineage>
</organism>
<dbReference type="AlphaFoldDB" id="A0AAV5DST7"/>
<protein>
    <submittedName>
        <fullName evidence="2">Uncharacterized protein</fullName>
    </submittedName>
</protein>
<accession>A0AAV5DST7</accession>
<feature type="compositionally biased region" description="Polar residues" evidence="1">
    <location>
        <begin position="9"/>
        <end position="21"/>
    </location>
</feature>
<reference evidence="2" key="1">
    <citation type="journal article" date="2018" name="DNA Res.">
        <title>Multiple hybrid de novo genome assembly of finger millet, an orphan allotetraploid crop.</title>
        <authorList>
            <person name="Hatakeyama M."/>
            <person name="Aluri S."/>
            <person name="Balachadran M.T."/>
            <person name="Sivarajan S.R."/>
            <person name="Patrignani A."/>
            <person name="Gruter S."/>
            <person name="Poveda L."/>
            <person name="Shimizu-Inatsugi R."/>
            <person name="Baeten J."/>
            <person name="Francoijs K.J."/>
            <person name="Nataraja K.N."/>
            <person name="Reddy Y.A.N."/>
            <person name="Phadnis S."/>
            <person name="Ravikumar R.L."/>
            <person name="Schlapbach R."/>
            <person name="Sreeman S.M."/>
            <person name="Shimizu K.K."/>
        </authorList>
    </citation>
    <scope>NUCLEOTIDE SEQUENCE</scope>
</reference>
<evidence type="ECO:0000256" key="1">
    <source>
        <dbReference type="SAM" id="MobiDB-lite"/>
    </source>
</evidence>
<sequence length="287" mass="33444">MTRLFGRSRPQSRGTKIPPLSTSDRLQHFDSLRTWICGKVVNSDRNRFAFDVPPHMWISPSLDDLSWTLKQETTIHTILIWHIATWFCAMADAQDTKLILVERCCPSNYTFATMLSNYCAYLVAFRRELLPEHHALTKSIFEEAVRQAELHFRYYKSAEERYTIMKTLYSRTFCCRDKAFLKPGIQLGQQLMRYSGSERWKVMAEFWAEMTLFVAQSGNADAHIEHLARGGELVTQLWAFLSNGWDRTFIRRRDNNDDGINWLSPSLDEAARLFVGRIVDVLNDDDD</sequence>